<keyword evidence="1" id="KW-1133">Transmembrane helix</keyword>
<dbReference type="EMBL" id="JAGEMK010000002">
    <property type="protein sequence ID" value="MBO1751060.1"/>
    <property type="molecule type" value="Genomic_DNA"/>
</dbReference>
<keyword evidence="1" id="KW-0812">Transmembrane</keyword>
<dbReference type="Proteomes" id="UP000664209">
    <property type="component" value="Unassembled WGS sequence"/>
</dbReference>
<feature type="transmembrane region" description="Helical" evidence="1">
    <location>
        <begin position="23"/>
        <end position="42"/>
    </location>
</feature>
<feature type="transmembrane region" description="Helical" evidence="1">
    <location>
        <begin position="48"/>
        <end position="67"/>
    </location>
</feature>
<evidence type="ECO:0000313" key="2">
    <source>
        <dbReference type="EMBL" id="MBO1751060.1"/>
    </source>
</evidence>
<comment type="caution">
    <text evidence="2">The sequence shown here is derived from an EMBL/GenBank/DDBJ whole genome shotgun (WGS) entry which is preliminary data.</text>
</comment>
<evidence type="ECO:0000313" key="3">
    <source>
        <dbReference type="Proteomes" id="UP000664209"/>
    </source>
</evidence>
<evidence type="ECO:0000256" key="1">
    <source>
        <dbReference type="SAM" id="Phobius"/>
    </source>
</evidence>
<protein>
    <submittedName>
        <fullName evidence="2">Uncharacterized protein</fullName>
    </submittedName>
</protein>
<organism evidence="2 3">
    <name type="scientific">Actinotalea soli</name>
    <dbReference type="NCBI Taxonomy" id="2819234"/>
    <lineage>
        <taxon>Bacteria</taxon>
        <taxon>Bacillati</taxon>
        <taxon>Actinomycetota</taxon>
        <taxon>Actinomycetes</taxon>
        <taxon>Micrococcales</taxon>
        <taxon>Cellulomonadaceae</taxon>
        <taxon>Actinotalea</taxon>
    </lineage>
</organism>
<gene>
    <name evidence="2" type="ORF">J4G33_04510</name>
</gene>
<accession>A0A939RU95</accession>
<sequence>MTGAAAVRAAALRGWWAVAGRPAARPVLVGLAVTLVGAMVGLYPADALLVGAVTAVVVALSLTATVGEEYVWPEDRYEAVDGTRREIATLTWAFVGREGKVSEAAVRQLRAVARRRLARHGLALDETLQGDPSHTARAQELVGQRAWRVLSAPGGWMPTQHEVTHCVRALEQIHPDLTRTADGRQPQ</sequence>
<keyword evidence="3" id="KW-1185">Reference proteome</keyword>
<dbReference type="AlphaFoldDB" id="A0A939RU95"/>
<proteinExistence type="predicted"/>
<keyword evidence="1" id="KW-0472">Membrane</keyword>
<name>A0A939RU95_9CELL</name>
<dbReference type="RefSeq" id="WP_208054752.1">
    <property type="nucleotide sequence ID" value="NZ_JAGEMK010000002.1"/>
</dbReference>
<reference evidence="2" key="1">
    <citation type="submission" date="2021-03" db="EMBL/GenBank/DDBJ databases">
        <title>Actinotalea soli sp. nov., isolated from soil.</title>
        <authorList>
            <person name="Ping W."/>
            <person name="Zhang J."/>
        </authorList>
    </citation>
    <scope>NUCLEOTIDE SEQUENCE</scope>
    <source>
        <strain evidence="2">BY-33</strain>
    </source>
</reference>